<dbReference type="AlphaFoldDB" id="A0A6C0E188"/>
<organism evidence="2">
    <name type="scientific">viral metagenome</name>
    <dbReference type="NCBI Taxonomy" id="1070528"/>
    <lineage>
        <taxon>unclassified sequences</taxon>
        <taxon>metagenomes</taxon>
        <taxon>organismal metagenomes</taxon>
    </lineage>
</organism>
<accession>A0A6C0E188</accession>
<protein>
    <recommendedName>
        <fullName evidence="1">Glycosyl transferase family 25 domain-containing protein</fullName>
    </recommendedName>
</protein>
<dbReference type="InterPro" id="IPR002654">
    <property type="entry name" value="Glyco_trans_25"/>
</dbReference>
<reference evidence="2" key="1">
    <citation type="journal article" date="2020" name="Nature">
        <title>Giant virus diversity and host interactions through global metagenomics.</title>
        <authorList>
            <person name="Schulz F."/>
            <person name="Roux S."/>
            <person name="Paez-Espino D."/>
            <person name="Jungbluth S."/>
            <person name="Walsh D.A."/>
            <person name="Denef V.J."/>
            <person name="McMahon K.D."/>
            <person name="Konstantinidis K.T."/>
            <person name="Eloe-Fadrosh E.A."/>
            <person name="Kyrpides N.C."/>
            <person name="Woyke T."/>
        </authorList>
    </citation>
    <scope>NUCLEOTIDE SEQUENCE</scope>
    <source>
        <strain evidence="2">GVMAG-M-3300023179-111</strain>
    </source>
</reference>
<evidence type="ECO:0000259" key="1">
    <source>
        <dbReference type="Pfam" id="PF01755"/>
    </source>
</evidence>
<evidence type="ECO:0000313" key="2">
    <source>
        <dbReference type="EMBL" id="QHT22518.1"/>
    </source>
</evidence>
<proteinExistence type="predicted"/>
<dbReference type="EMBL" id="MN739711">
    <property type="protein sequence ID" value="QHT22518.1"/>
    <property type="molecule type" value="Genomic_DNA"/>
</dbReference>
<sequence>MNLSEFLKNNFKKRFVINLKRREDRYIEFLNRIPFDSDVCERFIATDGKDLKHHCTENPFVMGCHMSHKDILIKVIEDEKLNDNDLILIFEDDVFFNDNFESDLKNTIPILKNLDPNFILYIGGRFKKNFKPSSLKEWENVDLKLYNKKGDYKTIKSSDYDRTTNVIILTKYSCKEIINKTKDVKFSEPIDSLYNNIRKYIPDIKLYDIFPHLCYSPINYKSDIQIKF</sequence>
<feature type="domain" description="Glycosyl transferase family 25" evidence="1">
    <location>
        <begin position="13"/>
        <end position="191"/>
    </location>
</feature>
<name>A0A6C0E188_9ZZZZ</name>
<dbReference type="Pfam" id="PF01755">
    <property type="entry name" value="Glyco_transf_25"/>
    <property type="match status" value="1"/>
</dbReference>